<keyword evidence="3" id="KW-1003">Cell membrane</keyword>
<dbReference type="Gene3D" id="3.40.50.2300">
    <property type="match status" value="2"/>
</dbReference>
<dbReference type="PANTHER" id="PTHR34296:SF2">
    <property type="entry name" value="ABC TRANSPORTER GUANOSINE-BINDING PROTEIN NUPN"/>
    <property type="match status" value="1"/>
</dbReference>
<evidence type="ECO:0000313" key="9">
    <source>
        <dbReference type="Proteomes" id="UP000193435"/>
    </source>
</evidence>
<evidence type="ECO:0000256" key="3">
    <source>
        <dbReference type="ARBA" id="ARBA00022475"/>
    </source>
</evidence>
<protein>
    <submittedName>
        <fullName evidence="8">Basic membrane protein A</fullName>
    </submittedName>
</protein>
<dbReference type="EMBL" id="FXBJ01000002">
    <property type="protein sequence ID" value="SMH37742.1"/>
    <property type="molecule type" value="Genomic_DNA"/>
</dbReference>
<accession>A0A1X7NIT0</accession>
<feature type="domain" description="ABC transporter substrate-binding protein PnrA-like" evidence="7">
    <location>
        <begin position="48"/>
        <end position="345"/>
    </location>
</feature>
<evidence type="ECO:0000256" key="2">
    <source>
        <dbReference type="ARBA" id="ARBA00008610"/>
    </source>
</evidence>
<dbReference type="Pfam" id="PF02608">
    <property type="entry name" value="Bmp"/>
    <property type="match status" value="1"/>
</dbReference>
<keyword evidence="4" id="KW-0732">Signal</keyword>
<dbReference type="AlphaFoldDB" id="A0A1X7NIT0"/>
<evidence type="ECO:0000256" key="1">
    <source>
        <dbReference type="ARBA" id="ARBA00004193"/>
    </source>
</evidence>
<dbReference type="PROSITE" id="PS51257">
    <property type="entry name" value="PROKAR_LIPOPROTEIN"/>
    <property type="match status" value="1"/>
</dbReference>
<evidence type="ECO:0000313" key="8">
    <source>
        <dbReference type="EMBL" id="SMH37742.1"/>
    </source>
</evidence>
<dbReference type="OrthoDB" id="9784230at2"/>
<keyword evidence="6" id="KW-0449">Lipoprotein</keyword>
<evidence type="ECO:0000256" key="6">
    <source>
        <dbReference type="ARBA" id="ARBA00023288"/>
    </source>
</evidence>
<dbReference type="STRING" id="1073423.SAMN04488700_2035"/>
<dbReference type="RefSeq" id="WP_085560100.1">
    <property type="nucleotide sequence ID" value="NZ_FOAH01000008.1"/>
</dbReference>
<keyword evidence="5" id="KW-0472">Membrane</keyword>
<evidence type="ECO:0000259" key="7">
    <source>
        <dbReference type="Pfam" id="PF02608"/>
    </source>
</evidence>
<dbReference type="CDD" id="cd06354">
    <property type="entry name" value="PBP1_PrnA-like"/>
    <property type="match status" value="1"/>
</dbReference>
<evidence type="ECO:0000256" key="5">
    <source>
        <dbReference type="ARBA" id="ARBA00023136"/>
    </source>
</evidence>
<name>A0A1X7NIT0_9LACT</name>
<comment type="similarity">
    <text evidence="2">Belongs to the BMP lipoprotein family.</text>
</comment>
<sequence length="350" mass="37121">MKTNHSLSLIAAGVTISVLLGACGAENPAKASTDEKKNGTVGLAADFSGIDDKSFNQSAWEGLEAWGQKNNLPKGIQGYDYIQAKSASDYVMNLQTLANNKFDTVVAMGFKLTEALIEVAPQYPETNFTIVDVAMPKMDNVASLVFKDNESAFLAGIAAAESTLSNKVGFIGGQQSDIIDKFEAGFVQGVKTVKPEAEVRVEYVNSFADSAKGKAIAAAMYASGIDIIFQAAGDSGNGVFSEAKDLMNLNSENKKWVIGADRDQTKEGVYNSGNVTLTSTLKQTGNAIQDIADKALKGNFPGGEILNYGLSEDGVGLTDGQLSKEIIDKIDLFKQQISNGELVVTEKPGK</sequence>
<dbReference type="SUPFAM" id="SSF53822">
    <property type="entry name" value="Periplasmic binding protein-like I"/>
    <property type="match status" value="1"/>
</dbReference>
<dbReference type="GO" id="GO:0005886">
    <property type="term" value="C:plasma membrane"/>
    <property type="evidence" value="ECO:0007669"/>
    <property type="project" value="UniProtKB-SubCell"/>
</dbReference>
<comment type="subcellular location">
    <subcellularLocation>
        <location evidence="1">Cell membrane</location>
        <topology evidence="1">Lipid-anchor</topology>
    </subcellularLocation>
</comment>
<reference evidence="8 9" key="1">
    <citation type="submission" date="2017-04" db="EMBL/GenBank/DDBJ databases">
        <authorList>
            <person name="Afonso C.L."/>
            <person name="Miller P.J."/>
            <person name="Scott M.A."/>
            <person name="Spackman E."/>
            <person name="Goraichik I."/>
            <person name="Dimitrov K.M."/>
            <person name="Suarez D.L."/>
            <person name="Swayne D.E."/>
        </authorList>
    </citation>
    <scope>NUCLEOTIDE SEQUENCE [LARGE SCALE GENOMIC DNA]</scope>
    <source>
        <strain evidence="8 9">LMG26642</strain>
    </source>
</reference>
<organism evidence="8 9">
    <name type="scientific">Carnobacterium iners</name>
    <dbReference type="NCBI Taxonomy" id="1073423"/>
    <lineage>
        <taxon>Bacteria</taxon>
        <taxon>Bacillati</taxon>
        <taxon>Bacillota</taxon>
        <taxon>Bacilli</taxon>
        <taxon>Lactobacillales</taxon>
        <taxon>Carnobacteriaceae</taxon>
        <taxon>Carnobacterium</taxon>
    </lineage>
</organism>
<evidence type="ECO:0000256" key="4">
    <source>
        <dbReference type="ARBA" id="ARBA00022729"/>
    </source>
</evidence>
<keyword evidence="9" id="KW-1185">Reference proteome</keyword>
<dbReference type="Proteomes" id="UP000193435">
    <property type="component" value="Unassembled WGS sequence"/>
</dbReference>
<gene>
    <name evidence="8" type="ORF">SAMN04488700_2035</name>
</gene>
<dbReference type="InterPro" id="IPR003760">
    <property type="entry name" value="PnrA-like"/>
</dbReference>
<dbReference type="InterPro" id="IPR028082">
    <property type="entry name" value="Peripla_BP_I"/>
</dbReference>
<dbReference type="InterPro" id="IPR050957">
    <property type="entry name" value="BMP_lipoprotein"/>
</dbReference>
<dbReference type="PANTHER" id="PTHR34296">
    <property type="entry name" value="TRANSCRIPTIONAL ACTIVATOR PROTEIN MED"/>
    <property type="match status" value="1"/>
</dbReference>
<proteinExistence type="inferred from homology"/>